<name>A0A4R5AGD5_9ACTN</name>
<keyword evidence="3" id="KW-1185">Reference proteome</keyword>
<sequence>MSGDEVTYQPDPAAIAADLADDGVHVDQAVAETIAAEQLAEITALVDGADPAVHVLAVPLNHGADVSANQLVSLVYRELPENERDGVYFVSRGSVDFGWSVEATSYNVTTDNEDALATYVAGDRYPSDLGLQLVETVEVFTGGNARQEYEEQFPERQEAVTSTGDGGSSQILGMDPPVAIGVGVALAVVVAAVILLRRRRPRGEVALKRRALRRISSAQTREWRRRAETETAALGERIRELEIEHGDDGATWAAALDHYQAATAILDRSDDAADAIGALVLARRGDDALSHAADGRSWTPAVSCFFNPLHGPATTKATWRTSAGTRDVPCCGACRRDIGKRREPEMLDLPTGDTVVHYMDAGVEPWASTGFGALAPDLLDRLRDRR</sequence>
<keyword evidence="1" id="KW-0472">Membrane</keyword>
<feature type="transmembrane region" description="Helical" evidence="1">
    <location>
        <begin position="178"/>
        <end position="196"/>
    </location>
</feature>
<protein>
    <submittedName>
        <fullName evidence="2">Uncharacterized protein</fullName>
    </submittedName>
</protein>
<accession>A0A4R5AGD5</accession>
<dbReference type="Proteomes" id="UP000295217">
    <property type="component" value="Unassembled WGS sequence"/>
</dbReference>
<keyword evidence="1" id="KW-0812">Transmembrane</keyword>
<organism evidence="2 3">
    <name type="scientific">Jiangella aurantiaca</name>
    <dbReference type="NCBI Taxonomy" id="2530373"/>
    <lineage>
        <taxon>Bacteria</taxon>
        <taxon>Bacillati</taxon>
        <taxon>Actinomycetota</taxon>
        <taxon>Actinomycetes</taxon>
        <taxon>Jiangellales</taxon>
        <taxon>Jiangellaceae</taxon>
        <taxon>Jiangella</taxon>
    </lineage>
</organism>
<dbReference type="EMBL" id="SMLB01000008">
    <property type="protein sequence ID" value="TDD70695.1"/>
    <property type="molecule type" value="Genomic_DNA"/>
</dbReference>
<evidence type="ECO:0000313" key="2">
    <source>
        <dbReference type="EMBL" id="TDD70695.1"/>
    </source>
</evidence>
<keyword evidence="1" id="KW-1133">Transmembrane helix</keyword>
<evidence type="ECO:0000256" key="1">
    <source>
        <dbReference type="SAM" id="Phobius"/>
    </source>
</evidence>
<dbReference type="OrthoDB" id="3867729at2"/>
<proteinExistence type="predicted"/>
<comment type="caution">
    <text evidence="2">The sequence shown here is derived from an EMBL/GenBank/DDBJ whole genome shotgun (WGS) entry which is preliminary data.</text>
</comment>
<dbReference type="RefSeq" id="WP_132102712.1">
    <property type="nucleotide sequence ID" value="NZ_SMLB01000008.1"/>
</dbReference>
<evidence type="ECO:0000313" key="3">
    <source>
        <dbReference type="Proteomes" id="UP000295217"/>
    </source>
</evidence>
<reference evidence="2 3" key="1">
    <citation type="submission" date="2019-02" db="EMBL/GenBank/DDBJ databases">
        <title>Draft genome sequences of novel Actinobacteria.</title>
        <authorList>
            <person name="Sahin N."/>
            <person name="Ay H."/>
            <person name="Saygin H."/>
        </authorList>
    </citation>
    <scope>NUCLEOTIDE SEQUENCE [LARGE SCALE GENOMIC DNA]</scope>
    <source>
        <strain evidence="2 3">8K307</strain>
    </source>
</reference>
<gene>
    <name evidence="2" type="ORF">E1262_08575</name>
</gene>
<dbReference type="AlphaFoldDB" id="A0A4R5AGD5"/>